<dbReference type="GO" id="GO:0008157">
    <property type="term" value="F:protein phosphatase 1 binding"/>
    <property type="evidence" value="ECO:0007669"/>
    <property type="project" value="TreeGrafter"/>
</dbReference>
<feature type="compositionally biased region" description="Polar residues" evidence="1">
    <location>
        <begin position="863"/>
        <end position="872"/>
    </location>
</feature>
<dbReference type="GO" id="GO:0005979">
    <property type="term" value="P:regulation of glycogen biosynthetic process"/>
    <property type="evidence" value="ECO:0007669"/>
    <property type="project" value="TreeGrafter"/>
</dbReference>
<feature type="compositionally biased region" description="Low complexity" evidence="1">
    <location>
        <begin position="741"/>
        <end position="759"/>
    </location>
</feature>
<gene>
    <name evidence="3" type="ORF">EW146_g1240</name>
</gene>
<dbReference type="GO" id="GO:2001069">
    <property type="term" value="F:glycogen binding"/>
    <property type="evidence" value="ECO:0007669"/>
    <property type="project" value="TreeGrafter"/>
</dbReference>
<dbReference type="Pfam" id="PF03370">
    <property type="entry name" value="CBM_21"/>
    <property type="match status" value="1"/>
</dbReference>
<name>A0A4S4M4J8_9AGAM</name>
<feature type="region of interest" description="Disordered" evidence="1">
    <location>
        <begin position="731"/>
        <end position="760"/>
    </location>
</feature>
<proteinExistence type="predicted"/>
<feature type="compositionally biased region" description="Polar residues" evidence="1">
    <location>
        <begin position="500"/>
        <end position="510"/>
    </location>
</feature>
<feature type="region of interest" description="Disordered" evidence="1">
    <location>
        <begin position="855"/>
        <end position="887"/>
    </location>
</feature>
<feature type="compositionally biased region" description="Polar residues" evidence="1">
    <location>
        <begin position="81"/>
        <end position="103"/>
    </location>
</feature>
<reference evidence="3 4" key="1">
    <citation type="submission" date="2019-02" db="EMBL/GenBank/DDBJ databases">
        <title>Genome sequencing of the rare red list fungi Bondarzewia mesenterica.</title>
        <authorList>
            <person name="Buettner E."/>
            <person name="Kellner H."/>
        </authorList>
    </citation>
    <scope>NUCLEOTIDE SEQUENCE [LARGE SCALE GENOMIC DNA]</scope>
    <source>
        <strain evidence="3 4">DSM 108281</strain>
    </source>
</reference>
<dbReference type="GO" id="GO:0000164">
    <property type="term" value="C:protein phosphatase type 1 complex"/>
    <property type="evidence" value="ECO:0007669"/>
    <property type="project" value="TreeGrafter"/>
</dbReference>
<feature type="domain" description="CBM21" evidence="2">
    <location>
        <begin position="333"/>
        <end position="441"/>
    </location>
</feature>
<feature type="compositionally biased region" description="Polar residues" evidence="1">
    <location>
        <begin position="238"/>
        <end position="247"/>
    </location>
</feature>
<feature type="compositionally biased region" description="Basic and acidic residues" evidence="1">
    <location>
        <begin position="442"/>
        <end position="457"/>
    </location>
</feature>
<feature type="compositionally biased region" description="Polar residues" evidence="1">
    <location>
        <begin position="36"/>
        <end position="49"/>
    </location>
</feature>
<feature type="region of interest" description="Disordered" evidence="1">
    <location>
        <begin position="500"/>
        <end position="610"/>
    </location>
</feature>
<feature type="region of interest" description="Disordered" evidence="1">
    <location>
        <begin position="220"/>
        <end position="263"/>
    </location>
</feature>
<dbReference type="Proteomes" id="UP000310158">
    <property type="component" value="Unassembled WGS sequence"/>
</dbReference>
<dbReference type="EMBL" id="SGPL01000030">
    <property type="protein sequence ID" value="THH20054.1"/>
    <property type="molecule type" value="Genomic_DNA"/>
</dbReference>
<dbReference type="AlphaFoldDB" id="A0A4S4M4J8"/>
<dbReference type="Gene3D" id="2.60.40.2440">
    <property type="entry name" value="Carbohydrate binding type-21 domain"/>
    <property type="match status" value="1"/>
</dbReference>
<feature type="compositionally biased region" description="Low complexity" evidence="1">
    <location>
        <begin position="554"/>
        <end position="572"/>
    </location>
</feature>
<feature type="compositionally biased region" description="Basic residues" evidence="1">
    <location>
        <begin position="106"/>
        <end position="116"/>
    </location>
</feature>
<dbReference type="PANTHER" id="PTHR12307">
    <property type="entry name" value="PROTEIN PHOSPHATASE 1 REGULATORY SUBUNIT"/>
    <property type="match status" value="1"/>
</dbReference>
<dbReference type="PROSITE" id="PS51159">
    <property type="entry name" value="CBM21"/>
    <property type="match status" value="1"/>
</dbReference>
<feature type="region of interest" description="Disordered" evidence="1">
    <location>
        <begin position="75"/>
        <end position="197"/>
    </location>
</feature>
<dbReference type="PANTHER" id="PTHR12307:SF36">
    <property type="entry name" value="GLYCOGEN-BINDING SUBUNIT 76A"/>
    <property type="match status" value="1"/>
</dbReference>
<organism evidence="3 4">
    <name type="scientific">Bondarzewia mesenterica</name>
    <dbReference type="NCBI Taxonomy" id="1095465"/>
    <lineage>
        <taxon>Eukaryota</taxon>
        <taxon>Fungi</taxon>
        <taxon>Dikarya</taxon>
        <taxon>Basidiomycota</taxon>
        <taxon>Agaricomycotina</taxon>
        <taxon>Agaricomycetes</taxon>
        <taxon>Russulales</taxon>
        <taxon>Bondarzewiaceae</taxon>
        <taxon>Bondarzewia</taxon>
    </lineage>
</organism>
<comment type="caution">
    <text evidence="3">The sequence shown here is derived from an EMBL/GenBank/DDBJ whole genome shotgun (WGS) entry which is preliminary data.</text>
</comment>
<dbReference type="InterPro" id="IPR050782">
    <property type="entry name" value="PP1_regulatory_subunit_3"/>
</dbReference>
<feature type="region of interest" description="Disordered" evidence="1">
    <location>
        <begin position="442"/>
        <end position="478"/>
    </location>
</feature>
<keyword evidence="4" id="KW-1185">Reference proteome</keyword>
<dbReference type="InterPro" id="IPR005036">
    <property type="entry name" value="CBM21_dom"/>
</dbReference>
<feature type="region of interest" description="Disordered" evidence="1">
    <location>
        <begin position="24"/>
        <end position="55"/>
    </location>
</feature>
<dbReference type="OrthoDB" id="1881at2759"/>
<feature type="compositionally biased region" description="Polar residues" evidence="1">
    <location>
        <begin position="517"/>
        <end position="537"/>
    </location>
</feature>
<feature type="compositionally biased region" description="Low complexity" evidence="1">
    <location>
        <begin position="458"/>
        <end position="472"/>
    </location>
</feature>
<protein>
    <recommendedName>
        <fullName evidence="2">CBM21 domain-containing protein</fullName>
    </recommendedName>
</protein>
<evidence type="ECO:0000256" key="1">
    <source>
        <dbReference type="SAM" id="MobiDB-lite"/>
    </source>
</evidence>
<evidence type="ECO:0000313" key="3">
    <source>
        <dbReference type="EMBL" id="THH20054.1"/>
    </source>
</evidence>
<dbReference type="InterPro" id="IPR038175">
    <property type="entry name" value="CBM21_dom_sf"/>
</dbReference>
<sequence>MMSSTICATRDFTTLPRDHYTRNASSAALPLLPRRTSGSAPTSRRNSPVGSPDIDSSVLSYRALNPAAVIVEPPTPVDTKTVASGSFQLDPTPTAEGSDSPNYASRPKRVRGRRFPAMHAPERSTPIPSRSTFVADSDSDSDTPRPARVVRSQHHVREPASSRLGHRVGADGDTVRHQSESHVHTLSRQARLDEQHTPRRNAISIASSNSVSGEVQNLLRKKSGEPLKSSLKAKRSNGTRGSLSIVTSGAGASMCKSEPATPSLSKNVHFDAQLEHVKVYFAEQKPLAVSRDGSPTDTSGTDTDFPSFIYGAKEEEAVRGALVMRKVDVPVRPNLNADIALETLELLSESSSVQGVVRVKNLAFEKWVAVRFTMDWWQTTSEVTARYVGSCEDGVDRFGFTIKLHDMLARAEEKTLFLALRYTVAGREIWDNNGGKNYHVKFTREKVPAKQDEKKDVPTSSAPSSSPQKQSTEGNEEFKALHSKLEQLEEKQSVGGFLVSQKQARSQRSPTKPPSFKSENSLSSRYNFGDSLRNSTWRAPPSPSPSSGSHHQRTSTYPTTSPKSKTSCLRRLSPPPPSSRTTTPTQMPIQSQPFRGQPGFKLSSYGFGSPREELDGPLPFTYYSTATESEDTDEGIMLVPSVKRKHQRGGCFEADANVKRTPPTSPPTDFKSTSFLSSSLSPTSTPTVCSPTPVPRSAPVFPRVHSFPPALDTASPRSPYNSTALLSPHWATASLGGGGSEESTPSITSASTSRSTSPSLDEIELATIGRAQGRQTQAQIQRETSRESPVHLFNNYTELLNRFCFFTGSPGSGSRSEIPSNYVSRSHSVSSLEELLSSQSQFQTPPLGFAFSPYATPVHSPASDGSGSTTPTAGAFRHLPQTPPMAA</sequence>
<evidence type="ECO:0000259" key="2">
    <source>
        <dbReference type="PROSITE" id="PS51159"/>
    </source>
</evidence>
<evidence type="ECO:0000313" key="4">
    <source>
        <dbReference type="Proteomes" id="UP000310158"/>
    </source>
</evidence>
<feature type="compositionally biased region" description="Basic and acidic residues" evidence="1">
    <location>
        <begin position="168"/>
        <end position="183"/>
    </location>
</feature>
<feature type="compositionally biased region" description="Low complexity" evidence="1">
    <location>
        <begin position="672"/>
        <end position="693"/>
    </location>
</feature>
<accession>A0A4S4M4J8</accession>
<feature type="region of interest" description="Disordered" evidence="1">
    <location>
        <begin position="655"/>
        <end position="693"/>
    </location>
</feature>